<keyword evidence="2" id="KW-1185">Reference proteome</keyword>
<dbReference type="EMBL" id="VCGU01000009">
    <property type="protein sequence ID" value="TRY70309.1"/>
    <property type="molecule type" value="Genomic_DNA"/>
</dbReference>
<organism evidence="1 2">
    <name type="scientific">Tigriopus californicus</name>
    <name type="common">Marine copepod</name>
    <dbReference type="NCBI Taxonomy" id="6832"/>
    <lineage>
        <taxon>Eukaryota</taxon>
        <taxon>Metazoa</taxon>
        <taxon>Ecdysozoa</taxon>
        <taxon>Arthropoda</taxon>
        <taxon>Crustacea</taxon>
        <taxon>Multicrustacea</taxon>
        <taxon>Hexanauplia</taxon>
        <taxon>Copepoda</taxon>
        <taxon>Harpacticoida</taxon>
        <taxon>Harpacticidae</taxon>
        <taxon>Tigriopus</taxon>
    </lineage>
</organism>
<name>A0A553NY00_TIGCA</name>
<reference evidence="1 2" key="1">
    <citation type="journal article" date="2018" name="Nat. Ecol. Evol.">
        <title>Genomic signatures of mitonuclear coevolution across populations of Tigriopus californicus.</title>
        <authorList>
            <person name="Barreto F.S."/>
            <person name="Watson E.T."/>
            <person name="Lima T.G."/>
            <person name="Willett C.S."/>
            <person name="Edmands S."/>
            <person name="Li W."/>
            <person name="Burton R.S."/>
        </authorList>
    </citation>
    <scope>NUCLEOTIDE SEQUENCE [LARGE SCALE GENOMIC DNA]</scope>
    <source>
        <strain evidence="1 2">San Diego</strain>
    </source>
</reference>
<protein>
    <submittedName>
        <fullName evidence="1">Uncharacterized protein</fullName>
    </submittedName>
</protein>
<gene>
    <name evidence="1" type="ORF">TCAL_15061</name>
</gene>
<comment type="caution">
    <text evidence="1">The sequence shown here is derived from an EMBL/GenBank/DDBJ whole genome shotgun (WGS) entry which is preliminary data.</text>
</comment>
<accession>A0A553NY00</accession>
<sequence length="69" mass="7922">MQRECRQECGCDGAGPHNQVLFNCQGNMASLEQDLKKQILGRPKAEKVFRPWWDTLEDYLLNSLVLLGE</sequence>
<dbReference type="AlphaFoldDB" id="A0A553NY00"/>
<proteinExistence type="predicted"/>
<evidence type="ECO:0000313" key="2">
    <source>
        <dbReference type="Proteomes" id="UP000318571"/>
    </source>
</evidence>
<evidence type="ECO:0000313" key="1">
    <source>
        <dbReference type="EMBL" id="TRY70309.1"/>
    </source>
</evidence>
<dbReference type="Proteomes" id="UP000318571">
    <property type="component" value="Chromosome 9"/>
</dbReference>